<dbReference type="EMBL" id="JAQJAN010000011">
    <property type="protein sequence ID" value="KAJ5719016.1"/>
    <property type="molecule type" value="Genomic_DNA"/>
</dbReference>
<proteinExistence type="predicted"/>
<reference evidence="1" key="2">
    <citation type="submission" date="2023-01" db="EMBL/GenBank/DDBJ databases">
        <authorList>
            <person name="Petersen C."/>
        </authorList>
    </citation>
    <scope>NUCLEOTIDE SEQUENCE</scope>
    <source>
        <strain evidence="1">IBT 17514</strain>
    </source>
</reference>
<evidence type="ECO:0000313" key="2">
    <source>
        <dbReference type="Proteomes" id="UP001215712"/>
    </source>
</evidence>
<gene>
    <name evidence="1" type="ORF">N7493_007471</name>
</gene>
<protein>
    <recommendedName>
        <fullName evidence="3">Aminoglycoside phosphotransferase domain-containing protein</fullName>
    </recommendedName>
</protein>
<sequence length="539" mass="62823">MNSYQEIALPILGGYTTFENAVVQEKNMFHEFDRQEAMDQLLTSFENNRREIEKTAAYHLRLPSSMTCKLAPSKEWLNGSFNICMPVYVKGPDETPESCAMIRFAMPFELGEPEYPGNVNEKLRCEAATFIWIRENCPDVPIPRLLGFGLVGGQSFTTPENVSFIPRTWWYLKRYISWLCRYPLPCNYVPHTRSTMLESGYLVMSNIGSSEVRELMETWRHEHNNQEKRTNLFRGISQIILSLSQIPLPRIGSWTLDSDGVLRLSNRPLTLRIHALESDGIPTNISRTTTYPSSDGYYNDLLAYHDNRIIHQPNSICGKRDGRVQVARLTMMRAILHSFINRDFRDGPFLFRLTDISPRNIFVDRDWNVKFVIDLEWACSLPAEMLRAPYWVSARSLDGVHGEHVSLFNERYEEFLDILEEEEKLRPPINGVSSFRADLMRTGFRTGNNWYFEALESPRVLFNMFEQHIHPIFVPDQGISSGFGRLLSRYWSPGAWDFIAKKLQDQRKYERDLRRRFGEDVVEPHEETRSSHARYWSSV</sequence>
<dbReference type="Proteomes" id="UP001215712">
    <property type="component" value="Unassembled WGS sequence"/>
</dbReference>
<dbReference type="PANTHER" id="PTHR21310">
    <property type="entry name" value="AMINOGLYCOSIDE PHOSPHOTRANSFERASE-RELATED-RELATED"/>
    <property type="match status" value="1"/>
</dbReference>
<name>A0AAD6HHN6_9EURO</name>
<dbReference type="InterPro" id="IPR011009">
    <property type="entry name" value="Kinase-like_dom_sf"/>
</dbReference>
<evidence type="ECO:0008006" key="3">
    <source>
        <dbReference type="Google" id="ProtNLM"/>
    </source>
</evidence>
<dbReference type="AlphaFoldDB" id="A0AAD6HHN6"/>
<accession>A0AAD6HHN6</accession>
<dbReference type="PANTHER" id="PTHR21310:SF37">
    <property type="entry name" value="AMINOGLYCOSIDE PHOSPHOTRANSFERASE DOMAIN-CONTAINING PROTEIN"/>
    <property type="match status" value="1"/>
</dbReference>
<keyword evidence="2" id="KW-1185">Reference proteome</keyword>
<comment type="caution">
    <text evidence="1">The sequence shown here is derived from an EMBL/GenBank/DDBJ whole genome shotgun (WGS) entry which is preliminary data.</text>
</comment>
<dbReference type="SUPFAM" id="SSF56112">
    <property type="entry name" value="Protein kinase-like (PK-like)"/>
    <property type="match status" value="1"/>
</dbReference>
<reference evidence="1" key="1">
    <citation type="journal article" date="2023" name="IMA Fungus">
        <title>Comparative genomic study of the Penicillium genus elucidates a diverse pangenome and 15 lateral gene transfer events.</title>
        <authorList>
            <person name="Petersen C."/>
            <person name="Sorensen T."/>
            <person name="Nielsen M.R."/>
            <person name="Sondergaard T.E."/>
            <person name="Sorensen J.L."/>
            <person name="Fitzpatrick D.A."/>
            <person name="Frisvad J.C."/>
            <person name="Nielsen K.L."/>
        </authorList>
    </citation>
    <scope>NUCLEOTIDE SEQUENCE</scope>
    <source>
        <strain evidence="1">IBT 17514</strain>
    </source>
</reference>
<dbReference type="InterPro" id="IPR051678">
    <property type="entry name" value="AGP_Transferase"/>
</dbReference>
<evidence type="ECO:0000313" key="1">
    <source>
        <dbReference type="EMBL" id="KAJ5719016.1"/>
    </source>
</evidence>
<organism evidence="1 2">
    <name type="scientific">Penicillium malachiteum</name>
    <dbReference type="NCBI Taxonomy" id="1324776"/>
    <lineage>
        <taxon>Eukaryota</taxon>
        <taxon>Fungi</taxon>
        <taxon>Dikarya</taxon>
        <taxon>Ascomycota</taxon>
        <taxon>Pezizomycotina</taxon>
        <taxon>Eurotiomycetes</taxon>
        <taxon>Eurotiomycetidae</taxon>
        <taxon>Eurotiales</taxon>
        <taxon>Aspergillaceae</taxon>
        <taxon>Penicillium</taxon>
    </lineage>
</organism>